<organism evidence="1 2">
    <name type="scientific">Rhizobium subbaraonis</name>
    <dbReference type="NCBI Taxonomy" id="908946"/>
    <lineage>
        <taxon>Bacteria</taxon>
        <taxon>Pseudomonadati</taxon>
        <taxon>Pseudomonadota</taxon>
        <taxon>Alphaproteobacteria</taxon>
        <taxon>Hyphomicrobiales</taxon>
        <taxon>Rhizobiaceae</taxon>
        <taxon>Rhizobium/Agrobacterium group</taxon>
        <taxon>Rhizobium</taxon>
    </lineage>
</organism>
<accession>A0A285UAC3</accession>
<dbReference type="AlphaFoldDB" id="A0A285UAC3"/>
<name>A0A285UAC3_9HYPH</name>
<dbReference type="Proteomes" id="UP000219167">
    <property type="component" value="Unassembled WGS sequence"/>
</dbReference>
<dbReference type="RefSeq" id="WP_097138447.1">
    <property type="nucleotide sequence ID" value="NZ_OBQD01000005.1"/>
</dbReference>
<dbReference type="OrthoDB" id="7605668at2"/>
<sequence>MAEAVKLFHVTQKACTLSVFAYLNAEAPVNYQLDDMGFLQEPWLHDGYLTAISVAGDVVTLTARTVDGQQFAIQLLGTVELHVTDFKLGNIIFDIRLSTRTDVGQDQLGLLYAPPHQSADQKFHHAYIKALDEKRSAILLGELKLFELSSSYGAKVDALCKEMLVFS</sequence>
<gene>
    <name evidence="1" type="ORF">SAMN05892877_105213</name>
</gene>
<protein>
    <submittedName>
        <fullName evidence="1">Uncharacterized protein</fullName>
    </submittedName>
</protein>
<dbReference type="EMBL" id="OBQD01000005">
    <property type="protein sequence ID" value="SOC38693.1"/>
    <property type="molecule type" value="Genomic_DNA"/>
</dbReference>
<evidence type="ECO:0000313" key="2">
    <source>
        <dbReference type="Proteomes" id="UP000219167"/>
    </source>
</evidence>
<proteinExistence type="predicted"/>
<keyword evidence="2" id="KW-1185">Reference proteome</keyword>
<reference evidence="1 2" key="1">
    <citation type="submission" date="2017-08" db="EMBL/GenBank/DDBJ databases">
        <authorList>
            <person name="de Groot N.N."/>
        </authorList>
    </citation>
    <scope>NUCLEOTIDE SEQUENCE [LARGE SCALE GENOMIC DNA]</scope>
    <source>
        <strain evidence="1 2">JC85</strain>
    </source>
</reference>
<evidence type="ECO:0000313" key="1">
    <source>
        <dbReference type="EMBL" id="SOC38693.1"/>
    </source>
</evidence>